<comment type="caution">
    <text evidence="7">The sequence shown here is derived from an EMBL/GenBank/DDBJ whole genome shotgun (WGS) entry which is preliminary data.</text>
</comment>
<evidence type="ECO:0000256" key="4">
    <source>
        <dbReference type="ARBA" id="ARBA00023004"/>
    </source>
</evidence>
<sequence>MRFHHEIAIDPARCIGCGRCVDDCPAANLVVADGKAAPLTQGCIMCAHCVAVCPTNAVTISGFDEEPRPLDGAEALEPARLLAALGARRSMRRFADRPVADEALADIVEAGRLTPTGGNAQDVSFIVLCERLERCEELAVRLFRRVLPFARLVDATARRTEIDDRFFFKGAPAVVVVVAKDQVNGALAASNMELAAQAHGLGVLYSGFFAMAARLSPALRRELGLARGQKAVTALVVGHSAVNYRRTAPKEPADVRFL</sequence>
<evidence type="ECO:0000313" key="7">
    <source>
        <dbReference type="EMBL" id="RDB64836.1"/>
    </source>
</evidence>
<dbReference type="InterPro" id="IPR017896">
    <property type="entry name" value="4Fe4S_Fe-S-bd"/>
</dbReference>
<dbReference type="PANTHER" id="PTHR43673:SF10">
    <property type="entry name" value="NADH DEHYDROGENASE_NAD(P)H NITROREDUCTASE XCC3605-RELATED"/>
    <property type="match status" value="1"/>
</dbReference>
<feature type="domain" description="4Fe-4S ferredoxin-type" evidence="6">
    <location>
        <begin position="5"/>
        <end position="34"/>
    </location>
</feature>
<organism evidence="7 8">
    <name type="scientific">Gordonibacter pamelaeae</name>
    <dbReference type="NCBI Taxonomy" id="471189"/>
    <lineage>
        <taxon>Bacteria</taxon>
        <taxon>Bacillati</taxon>
        <taxon>Actinomycetota</taxon>
        <taxon>Coriobacteriia</taxon>
        <taxon>Eggerthellales</taxon>
        <taxon>Eggerthellaceae</taxon>
        <taxon>Gordonibacter</taxon>
    </lineage>
</organism>
<gene>
    <name evidence="7" type="ORF">C1877_08920</name>
</gene>
<feature type="domain" description="4Fe-4S ferredoxin-type" evidence="6">
    <location>
        <begin position="35"/>
        <end position="63"/>
    </location>
</feature>
<dbReference type="GO" id="GO:0046872">
    <property type="term" value="F:metal ion binding"/>
    <property type="evidence" value="ECO:0007669"/>
    <property type="project" value="UniProtKB-KW"/>
</dbReference>
<dbReference type="InterPro" id="IPR000415">
    <property type="entry name" value="Nitroreductase-like"/>
</dbReference>
<dbReference type="GeneID" id="78359808"/>
<dbReference type="InterPro" id="IPR017900">
    <property type="entry name" value="4Fe4S_Fe_S_CS"/>
</dbReference>
<keyword evidence="2" id="KW-0479">Metal-binding</keyword>
<dbReference type="Gene3D" id="3.40.109.10">
    <property type="entry name" value="NADH Oxidase"/>
    <property type="match status" value="1"/>
</dbReference>
<evidence type="ECO:0000259" key="6">
    <source>
        <dbReference type="PROSITE" id="PS51379"/>
    </source>
</evidence>
<dbReference type="GO" id="GO:0051536">
    <property type="term" value="F:iron-sulfur cluster binding"/>
    <property type="evidence" value="ECO:0007669"/>
    <property type="project" value="UniProtKB-KW"/>
</dbReference>
<dbReference type="Gene3D" id="3.30.70.20">
    <property type="match status" value="1"/>
</dbReference>
<keyword evidence="8" id="KW-1185">Reference proteome</keyword>
<dbReference type="AlphaFoldDB" id="A0A369M300"/>
<name>A0A369M300_9ACTN</name>
<dbReference type="PROSITE" id="PS00198">
    <property type="entry name" value="4FE4S_FER_1"/>
    <property type="match status" value="2"/>
</dbReference>
<dbReference type="SUPFAM" id="SSF54862">
    <property type="entry name" value="4Fe-4S ferredoxins"/>
    <property type="match status" value="1"/>
</dbReference>
<dbReference type="Pfam" id="PF00881">
    <property type="entry name" value="Nitroreductase"/>
    <property type="match status" value="1"/>
</dbReference>
<evidence type="ECO:0000256" key="2">
    <source>
        <dbReference type="ARBA" id="ARBA00022723"/>
    </source>
</evidence>
<dbReference type="InterPro" id="IPR029479">
    <property type="entry name" value="Nitroreductase"/>
</dbReference>
<dbReference type="RefSeq" id="WP_114568981.1">
    <property type="nucleotide sequence ID" value="NZ_CABMMS010000005.1"/>
</dbReference>
<dbReference type="SUPFAM" id="SSF55469">
    <property type="entry name" value="FMN-dependent nitroreductase-like"/>
    <property type="match status" value="1"/>
</dbReference>
<accession>A0A369M300</accession>
<dbReference type="Proteomes" id="UP000254000">
    <property type="component" value="Unassembled WGS sequence"/>
</dbReference>
<keyword evidence="5" id="KW-0411">Iron-sulfur</keyword>
<keyword evidence="4" id="KW-0408">Iron</keyword>
<evidence type="ECO:0000256" key="5">
    <source>
        <dbReference type="ARBA" id="ARBA00023014"/>
    </source>
</evidence>
<dbReference type="Pfam" id="PF13237">
    <property type="entry name" value="Fer4_10"/>
    <property type="match status" value="1"/>
</dbReference>
<keyword evidence="3" id="KW-0560">Oxidoreductase</keyword>
<dbReference type="EMBL" id="PPTS01000005">
    <property type="protein sequence ID" value="RDB64836.1"/>
    <property type="molecule type" value="Genomic_DNA"/>
</dbReference>
<protein>
    <submittedName>
        <fullName evidence="7">Nitroreductase</fullName>
    </submittedName>
</protein>
<evidence type="ECO:0000256" key="1">
    <source>
        <dbReference type="ARBA" id="ARBA00007118"/>
    </source>
</evidence>
<dbReference type="PROSITE" id="PS51379">
    <property type="entry name" value="4FE4S_FER_2"/>
    <property type="match status" value="2"/>
</dbReference>
<proteinExistence type="inferred from homology"/>
<evidence type="ECO:0000256" key="3">
    <source>
        <dbReference type="ARBA" id="ARBA00023002"/>
    </source>
</evidence>
<reference evidence="7 8" key="1">
    <citation type="journal article" date="2018" name="Elife">
        <title>Discovery and characterization of a prevalent human gut bacterial enzyme sufficient for the inactivation of a family of plant toxins.</title>
        <authorList>
            <person name="Koppel N."/>
            <person name="Bisanz J.E."/>
            <person name="Pandelia M.E."/>
            <person name="Turnbaugh P.J."/>
            <person name="Balskus E.P."/>
        </authorList>
    </citation>
    <scope>NUCLEOTIDE SEQUENCE [LARGE SCALE GENOMIC DNA]</scope>
    <source>
        <strain evidence="7 8">3C</strain>
    </source>
</reference>
<dbReference type="GO" id="GO:0016491">
    <property type="term" value="F:oxidoreductase activity"/>
    <property type="evidence" value="ECO:0007669"/>
    <property type="project" value="UniProtKB-KW"/>
</dbReference>
<comment type="similarity">
    <text evidence="1">Belongs to the nitroreductase family.</text>
</comment>
<dbReference type="PANTHER" id="PTHR43673">
    <property type="entry name" value="NAD(P)H NITROREDUCTASE YDGI-RELATED"/>
    <property type="match status" value="1"/>
</dbReference>
<dbReference type="OrthoDB" id="368873at2"/>
<evidence type="ECO:0000313" key="8">
    <source>
        <dbReference type="Proteomes" id="UP000254000"/>
    </source>
</evidence>